<evidence type="ECO:0000256" key="11">
    <source>
        <dbReference type="ARBA" id="ARBA00023136"/>
    </source>
</evidence>
<proteinExistence type="inferred from homology"/>
<feature type="transmembrane region" description="Helical" evidence="13">
    <location>
        <begin position="388"/>
        <end position="408"/>
    </location>
</feature>
<feature type="transmembrane region" description="Helical" evidence="13">
    <location>
        <begin position="133"/>
        <end position="150"/>
    </location>
</feature>
<feature type="transmembrane region" description="Helical" evidence="13">
    <location>
        <begin position="240"/>
        <end position="266"/>
    </location>
</feature>
<sequence length="451" mass="50897">MYQTHDIRGRFKLFITIFFPILIYQLANYSASFVDTTMTGQFNTQHLTGVSLATNLWSPFFTFLTGVVSALVPIIGHHLGQEREEEVAVDFYQFIYLALGLSGLLYLLVFLVAPLVLNHLGLEAQVARIAIDYLWYLALGIVPLLLFSVIRSLLDALGMTRLSMYLMLLLLPLNATFNYALIYGVFGLPKLGGPGAGLGTSLAYWCLLLISILVIYKHPKLSRYQLWRRRKLDSSLLKEGLRLGIPIGGTVFAEVAIFSFVGLLMAKFSTLTIASHQAAINFSTLMYAFPMSTSLAMSIIVSYEMGANRLADVKKYSSLGRWIAFFFALFTLIFLYLFRAQVAALYGRDPEFIRLTSVFLTYSLFFQLADTFAAPLQGILKGYKDTKVPFYLGLLSYWGVTLPVAFLLERFSQLGAYSYWIGLISCLLVSGLLYQLRLLFIEKKREREFLN</sequence>
<keyword evidence="7" id="KW-1003">Cell membrane</keyword>
<evidence type="ECO:0000256" key="5">
    <source>
        <dbReference type="ARBA" id="ARBA00022448"/>
    </source>
</evidence>
<evidence type="ECO:0000313" key="15">
    <source>
        <dbReference type="Proteomes" id="UP001519296"/>
    </source>
</evidence>
<evidence type="ECO:0000256" key="9">
    <source>
        <dbReference type="ARBA" id="ARBA00022989"/>
    </source>
</evidence>
<organism evidence="14 15">
    <name type="scientific">Streptococcus oricebi</name>
    <dbReference type="NCBI Taxonomy" id="1547447"/>
    <lineage>
        <taxon>Bacteria</taxon>
        <taxon>Bacillati</taxon>
        <taxon>Bacillota</taxon>
        <taxon>Bacilli</taxon>
        <taxon>Lactobacillales</taxon>
        <taxon>Streptococcaceae</taxon>
        <taxon>Streptococcus</taxon>
    </lineage>
</organism>
<evidence type="ECO:0000256" key="13">
    <source>
        <dbReference type="SAM" id="Phobius"/>
    </source>
</evidence>
<dbReference type="NCBIfam" id="TIGR00797">
    <property type="entry name" value="matE"/>
    <property type="match status" value="1"/>
</dbReference>
<evidence type="ECO:0000256" key="12">
    <source>
        <dbReference type="ARBA" id="ARBA00031636"/>
    </source>
</evidence>
<keyword evidence="15" id="KW-1185">Reference proteome</keyword>
<dbReference type="InterPro" id="IPR048279">
    <property type="entry name" value="MdtK-like"/>
</dbReference>
<evidence type="ECO:0000313" key="14">
    <source>
        <dbReference type="EMBL" id="MBP2622348.1"/>
    </source>
</evidence>
<dbReference type="EMBL" id="PRDG01000001">
    <property type="protein sequence ID" value="MBP2622348.1"/>
    <property type="molecule type" value="Genomic_DNA"/>
</dbReference>
<evidence type="ECO:0000256" key="8">
    <source>
        <dbReference type="ARBA" id="ARBA00022692"/>
    </source>
</evidence>
<feature type="transmembrane region" description="Helical" evidence="13">
    <location>
        <begin position="91"/>
        <end position="113"/>
    </location>
</feature>
<keyword evidence="11 13" id="KW-0472">Membrane</keyword>
<feature type="transmembrane region" description="Helical" evidence="13">
    <location>
        <begin position="56"/>
        <end position="79"/>
    </location>
</feature>
<comment type="subcellular location">
    <subcellularLocation>
        <location evidence="2">Cell membrane</location>
        <topology evidence="2">Multi-pass membrane protein</topology>
    </subcellularLocation>
</comment>
<dbReference type="PANTHER" id="PTHR43298:SF2">
    <property type="entry name" value="FMN_FAD EXPORTER YEEO-RELATED"/>
    <property type="match status" value="1"/>
</dbReference>
<feature type="transmembrane region" description="Helical" evidence="13">
    <location>
        <begin position="12"/>
        <end position="31"/>
    </location>
</feature>
<dbReference type="Proteomes" id="UP001519296">
    <property type="component" value="Unassembled WGS sequence"/>
</dbReference>
<keyword evidence="6" id="KW-0050">Antiport</keyword>
<feature type="transmembrane region" description="Helical" evidence="13">
    <location>
        <begin position="352"/>
        <end position="376"/>
    </location>
</feature>
<feature type="transmembrane region" description="Helical" evidence="13">
    <location>
        <begin position="420"/>
        <end position="440"/>
    </location>
</feature>
<feature type="transmembrane region" description="Helical" evidence="13">
    <location>
        <begin position="278"/>
        <end position="301"/>
    </location>
</feature>
<dbReference type="InterPro" id="IPR002528">
    <property type="entry name" value="MATE_fam"/>
</dbReference>
<keyword evidence="5" id="KW-0813">Transport</keyword>
<comment type="caution">
    <text evidence="14">The sequence shown here is derived from an EMBL/GenBank/DDBJ whole genome shotgun (WGS) entry which is preliminary data.</text>
</comment>
<evidence type="ECO:0000256" key="6">
    <source>
        <dbReference type="ARBA" id="ARBA00022449"/>
    </source>
</evidence>
<feature type="transmembrane region" description="Helical" evidence="13">
    <location>
        <begin position="162"/>
        <end position="182"/>
    </location>
</feature>
<evidence type="ECO:0000256" key="2">
    <source>
        <dbReference type="ARBA" id="ARBA00004651"/>
    </source>
</evidence>
<comment type="similarity">
    <text evidence="3">Belongs to the multi antimicrobial extrusion (MATE) (TC 2.A.66.1) family.</text>
</comment>
<dbReference type="Pfam" id="PF01554">
    <property type="entry name" value="MatE"/>
    <property type="match status" value="2"/>
</dbReference>
<gene>
    <name evidence="14" type="ORF">C4K46_00140</name>
</gene>
<feature type="transmembrane region" description="Helical" evidence="13">
    <location>
        <begin position="322"/>
        <end position="346"/>
    </location>
</feature>
<feature type="transmembrane region" description="Helical" evidence="13">
    <location>
        <begin position="202"/>
        <end position="219"/>
    </location>
</feature>
<dbReference type="PANTHER" id="PTHR43298">
    <property type="entry name" value="MULTIDRUG RESISTANCE PROTEIN NORM-RELATED"/>
    <property type="match status" value="1"/>
</dbReference>
<evidence type="ECO:0000256" key="3">
    <source>
        <dbReference type="ARBA" id="ARBA00010199"/>
    </source>
</evidence>
<accession>A0ABS5B0I3</accession>
<keyword evidence="10" id="KW-0406">Ion transport</keyword>
<evidence type="ECO:0000256" key="10">
    <source>
        <dbReference type="ARBA" id="ARBA00023065"/>
    </source>
</evidence>
<dbReference type="InterPro" id="IPR050222">
    <property type="entry name" value="MATE_MdtK"/>
</dbReference>
<evidence type="ECO:0000256" key="1">
    <source>
        <dbReference type="ARBA" id="ARBA00003408"/>
    </source>
</evidence>
<comment type="function">
    <text evidence="1">Multidrug efflux pump.</text>
</comment>
<evidence type="ECO:0000256" key="7">
    <source>
        <dbReference type="ARBA" id="ARBA00022475"/>
    </source>
</evidence>
<reference evidence="14 15" key="1">
    <citation type="submission" date="2018-02" db="EMBL/GenBank/DDBJ databases">
        <title>Draft genome sequence of Streptococcus oricebi CCUG 70868T type strain.</title>
        <authorList>
            <person name="Mendez V."/>
            <person name="Salva-Serra F."/>
            <person name="Jaen-Luchoro D."/>
            <person name="Gonzales-Siles L."/>
            <person name="Karlsson R."/>
            <person name="Engstrom-Jakobsson H."/>
            <person name="Busquets A."/>
            <person name="Gomila M."/>
            <person name="Pineiro-Iglesias B."/>
            <person name="Bennasar-Figueras A."/>
            <person name="Seeger M."/>
            <person name="Moore E."/>
        </authorList>
    </citation>
    <scope>NUCLEOTIDE SEQUENCE [LARGE SCALE GENOMIC DNA]</scope>
    <source>
        <strain evidence="14 15">CCUG 70868</strain>
    </source>
</reference>
<name>A0ABS5B0I3_9STRE</name>
<dbReference type="RefSeq" id="WP_209626189.1">
    <property type="nucleotide sequence ID" value="NZ_PRDG01000001.1"/>
</dbReference>
<keyword evidence="8 13" id="KW-0812">Transmembrane</keyword>
<protein>
    <recommendedName>
        <fullName evidence="4">Probable multidrug resistance protein NorM</fullName>
    </recommendedName>
    <alternativeName>
        <fullName evidence="12">Multidrug-efflux transporter</fullName>
    </alternativeName>
</protein>
<dbReference type="PIRSF" id="PIRSF006603">
    <property type="entry name" value="DinF"/>
    <property type="match status" value="1"/>
</dbReference>
<keyword evidence="9 13" id="KW-1133">Transmembrane helix</keyword>
<dbReference type="CDD" id="cd13131">
    <property type="entry name" value="MATE_NorM_like"/>
    <property type="match status" value="1"/>
</dbReference>
<evidence type="ECO:0000256" key="4">
    <source>
        <dbReference type="ARBA" id="ARBA00020268"/>
    </source>
</evidence>